<feature type="domain" description="Protein FecR C-terminal" evidence="3">
    <location>
        <begin position="252"/>
        <end position="316"/>
    </location>
</feature>
<dbReference type="PANTHER" id="PTHR30273">
    <property type="entry name" value="PERIPLASMIC SIGNAL SENSOR AND SIGMA FACTOR ACTIVATOR FECR-RELATED"/>
    <property type="match status" value="1"/>
</dbReference>
<dbReference type="RefSeq" id="WP_212230453.1">
    <property type="nucleotide sequence ID" value="NZ_JAGUCN010000025.1"/>
</dbReference>
<dbReference type="Pfam" id="PF04773">
    <property type="entry name" value="FecR"/>
    <property type="match status" value="1"/>
</dbReference>
<keyword evidence="1" id="KW-1133">Transmembrane helix</keyword>
<dbReference type="InterPro" id="IPR032508">
    <property type="entry name" value="FecR_C"/>
</dbReference>
<reference evidence="4 5" key="1">
    <citation type="journal article" date="2014" name="Int. J. Syst. Evol. Microbiol.">
        <title>Carboxylicivirga gen. nov. in the family Marinilabiliaceae with two novel species, Carboxylicivirga mesophila sp. nov. and Carboxylicivirga taeanensis sp. nov., and reclassification of Cytophaga fermentans as Saccharicrinis fermentans gen. nov., comb. nov.</title>
        <authorList>
            <person name="Yang S.H."/>
            <person name="Seo H.S."/>
            <person name="Woo J.H."/>
            <person name="Oh H.M."/>
            <person name="Jang H."/>
            <person name="Lee J.H."/>
            <person name="Kim S.J."/>
            <person name="Kwon K.K."/>
        </authorList>
    </citation>
    <scope>NUCLEOTIDE SEQUENCE [LARGE SCALE GENOMIC DNA]</scope>
    <source>
        <strain evidence="4 5">JCM 18290</strain>
    </source>
</reference>
<evidence type="ECO:0000313" key="4">
    <source>
        <dbReference type="EMBL" id="MBS2213332.1"/>
    </source>
</evidence>
<keyword evidence="1" id="KW-0812">Transmembrane</keyword>
<evidence type="ECO:0000256" key="1">
    <source>
        <dbReference type="SAM" id="Phobius"/>
    </source>
</evidence>
<dbReference type="Gene3D" id="3.55.50.30">
    <property type="match status" value="1"/>
</dbReference>
<keyword evidence="5" id="KW-1185">Reference proteome</keyword>
<feature type="domain" description="FecR protein" evidence="2">
    <location>
        <begin position="116"/>
        <end position="207"/>
    </location>
</feature>
<dbReference type="Pfam" id="PF16344">
    <property type="entry name" value="FecR_C"/>
    <property type="match status" value="1"/>
</dbReference>
<dbReference type="InterPro" id="IPR006860">
    <property type="entry name" value="FecR"/>
</dbReference>
<feature type="transmembrane region" description="Helical" evidence="1">
    <location>
        <begin position="77"/>
        <end position="99"/>
    </location>
</feature>
<organism evidence="4 5">
    <name type="scientific">Carboxylicivirga mesophila</name>
    <dbReference type="NCBI Taxonomy" id="1166478"/>
    <lineage>
        <taxon>Bacteria</taxon>
        <taxon>Pseudomonadati</taxon>
        <taxon>Bacteroidota</taxon>
        <taxon>Bacteroidia</taxon>
        <taxon>Marinilabiliales</taxon>
        <taxon>Marinilabiliaceae</taxon>
        <taxon>Carboxylicivirga</taxon>
    </lineage>
</organism>
<evidence type="ECO:0000313" key="5">
    <source>
        <dbReference type="Proteomes" id="UP000721861"/>
    </source>
</evidence>
<evidence type="ECO:0000259" key="2">
    <source>
        <dbReference type="Pfam" id="PF04773"/>
    </source>
</evidence>
<dbReference type="PIRSF" id="PIRSF018266">
    <property type="entry name" value="FecR"/>
    <property type="match status" value="1"/>
</dbReference>
<keyword evidence="1" id="KW-0472">Membrane</keyword>
<dbReference type="Proteomes" id="UP000721861">
    <property type="component" value="Unassembled WGS sequence"/>
</dbReference>
<dbReference type="Gene3D" id="2.60.120.1440">
    <property type="match status" value="1"/>
</dbReference>
<sequence>MDKNTIWQLITKQLPTDKEKQVWDEIVQSPELLTTYKDLKRTWSLSGSQPQFSDEQLEQRYSQFKNRYQKPSIGTKFLRQFAGYAAAIIIAFAASYALWHISDKSKPITNQVMHFEAGQGSINSFVLADGSIIWLNSNSSIDIVSIADNSVEVNLTGEALFDIIHDDKRRFIVNVRNLIIEDLGTRFTVRNYNNDNEITATLIDGEIAVKDSAHLLSQVLAPGQKLSYSIDDGTYTINTIDTTYTGKWTEEKFEFVNKTLGDIARDLENWYGVTITFKDDKLKQERFTGVIQKSTSIENVLDIITYPAGIKYSINASKNTKEIMIH</sequence>
<name>A0ABS5KEW5_9BACT</name>
<dbReference type="PANTHER" id="PTHR30273:SF2">
    <property type="entry name" value="PROTEIN FECR"/>
    <property type="match status" value="1"/>
</dbReference>
<accession>A0ABS5KEW5</accession>
<dbReference type="InterPro" id="IPR012373">
    <property type="entry name" value="Ferrdict_sens_TM"/>
</dbReference>
<evidence type="ECO:0000259" key="3">
    <source>
        <dbReference type="Pfam" id="PF16344"/>
    </source>
</evidence>
<gene>
    <name evidence="4" type="ORF">KEM09_18095</name>
</gene>
<dbReference type="EMBL" id="JAGUCN010000025">
    <property type="protein sequence ID" value="MBS2213332.1"/>
    <property type="molecule type" value="Genomic_DNA"/>
</dbReference>
<protein>
    <submittedName>
        <fullName evidence="4">DUF4974 domain-containing protein</fullName>
    </submittedName>
</protein>
<proteinExistence type="predicted"/>
<comment type="caution">
    <text evidence="4">The sequence shown here is derived from an EMBL/GenBank/DDBJ whole genome shotgun (WGS) entry which is preliminary data.</text>
</comment>